<keyword evidence="3" id="KW-1185">Reference proteome</keyword>
<feature type="domain" description="PD-(D/E)XK nuclease-like" evidence="1">
    <location>
        <begin position="22"/>
        <end position="310"/>
    </location>
</feature>
<evidence type="ECO:0000313" key="3">
    <source>
        <dbReference type="Proteomes" id="UP001164794"/>
    </source>
</evidence>
<gene>
    <name evidence="2" type="ORF">NB645_07675</name>
</gene>
<organism evidence="2 3">
    <name type="scientific">Oxalobacter aliiformigenes</name>
    <dbReference type="NCBI Taxonomy" id="2946593"/>
    <lineage>
        <taxon>Bacteria</taxon>
        <taxon>Pseudomonadati</taxon>
        <taxon>Pseudomonadota</taxon>
        <taxon>Betaproteobacteria</taxon>
        <taxon>Burkholderiales</taxon>
        <taxon>Oxalobacteraceae</taxon>
        <taxon>Oxalobacter</taxon>
    </lineage>
</organism>
<dbReference type="Pfam" id="PF20796">
    <property type="entry name" value="PDDEXK_13"/>
    <property type="match status" value="1"/>
</dbReference>
<reference evidence="2" key="1">
    <citation type="journal article" date="2022" name="Front. Microbiol.">
        <title>New perspectives on an old grouping: The genomic and phenotypic variability of Oxalobacter formigenes and the implications for calcium oxalate stone prevention.</title>
        <authorList>
            <person name="Chmiel J.A."/>
            <person name="Carr C."/>
            <person name="Stuivenberg G.A."/>
            <person name="Venema R."/>
            <person name="Chanyi R.M."/>
            <person name="Al K.F."/>
            <person name="Giguere D."/>
            <person name="Say H."/>
            <person name="Akouris P.P."/>
            <person name="Dominguez Romero S.A."/>
            <person name="Kwong A."/>
            <person name="Tai V."/>
            <person name="Koval S.F."/>
            <person name="Razvi H."/>
            <person name="Bjazevic J."/>
            <person name="Burton J.P."/>
        </authorList>
    </citation>
    <scope>NUCLEOTIDE SEQUENCE</scope>
    <source>
        <strain evidence="2">HOxNP-1</strain>
    </source>
</reference>
<dbReference type="EMBL" id="CP098248">
    <property type="protein sequence ID" value="WAV96697.1"/>
    <property type="molecule type" value="Genomic_DNA"/>
</dbReference>
<protein>
    <recommendedName>
        <fullName evidence="1">PD-(D/E)XK nuclease-like domain-containing protein</fullName>
    </recommendedName>
</protein>
<evidence type="ECO:0000313" key="2">
    <source>
        <dbReference type="EMBL" id="WAV96697.1"/>
    </source>
</evidence>
<name>A0ABY7JGJ8_9BURK</name>
<sequence>MKEKRLPLIPKHILKAHKVNEPSDHRFISVARLLQSLWREERNLPIGSYRNPKGQKRRLGSRLSMDSGKRGMNFLTPEIAKLVYREYVYQEIGALIDEERLWTNLLSSQPLCFNLFGGLKLDEEKANRFFKSLFPDYVQSVEGIYFEHSPARGNPDYTHDYTAFDVFIECITPNGESGHIAIEVKYAESMTEPLAQLRPRYDELSRQSGLCKDADAKELRQHPVQQLWREHMLSRALVQNGRYDSGRFIVIYPMQNYLCDRAVKSYQKYLISNEPSESGFKTLTLEDCIAAYREIGDLDMVDALYGRYLDFERVEDVIFS</sequence>
<dbReference type="InterPro" id="IPR048822">
    <property type="entry name" value="PDDEXK_13"/>
</dbReference>
<evidence type="ECO:0000259" key="1">
    <source>
        <dbReference type="Pfam" id="PF20796"/>
    </source>
</evidence>
<dbReference type="RefSeq" id="WP_269264175.1">
    <property type="nucleotide sequence ID" value="NZ_CP098248.1"/>
</dbReference>
<accession>A0ABY7JGJ8</accession>
<proteinExistence type="predicted"/>
<dbReference type="Proteomes" id="UP001164794">
    <property type="component" value="Chromosome"/>
</dbReference>